<evidence type="ECO:0000256" key="1">
    <source>
        <dbReference type="ARBA" id="ARBA00005369"/>
    </source>
</evidence>
<dbReference type="GO" id="GO:0004719">
    <property type="term" value="F:protein-L-isoaspartate (D-aspartate) O-methyltransferase activity"/>
    <property type="evidence" value="ECO:0007669"/>
    <property type="project" value="InterPro"/>
</dbReference>
<dbReference type="EMBL" id="FWFP01000001">
    <property type="protein sequence ID" value="SLN15884.1"/>
    <property type="molecule type" value="Genomic_DNA"/>
</dbReference>
<accession>A0A1X6YD10</accession>
<dbReference type="SUPFAM" id="SSF53335">
    <property type="entry name" value="S-adenosyl-L-methionine-dependent methyltransferases"/>
    <property type="match status" value="1"/>
</dbReference>
<name>A0A1X6YD10_9RHOB</name>
<dbReference type="Proteomes" id="UP000193778">
    <property type="component" value="Unassembled WGS sequence"/>
</dbReference>
<keyword evidence="4" id="KW-0489">Methyltransferase</keyword>
<protein>
    <recommendedName>
        <fullName evidence="2">Protein-L-isoaspartate O-methyltransferase</fullName>
    </recommendedName>
    <alternativeName>
        <fullName evidence="3">Protein L-isoaspartyl methyltransferase</fullName>
    </alternativeName>
</protein>
<dbReference type="GO" id="GO:0032259">
    <property type="term" value="P:methylation"/>
    <property type="evidence" value="ECO:0007669"/>
    <property type="project" value="UniProtKB-KW"/>
</dbReference>
<dbReference type="OrthoDB" id="9798496at2"/>
<dbReference type="PANTHER" id="PTHR11579:SF18">
    <property type="entry name" value="PROTEIN-L-ISOASPARTATE O-METHYLTRANSFERASE"/>
    <property type="match status" value="1"/>
</dbReference>
<comment type="similarity">
    <text evidence="1">Belongs to the methyltransferase superfamily. L-isoaspartyl/D-aspartyl protein methyltransferase family.</text>
</comment>
<dbReference type="InterPro" id="IPR000682">
    <property type="entry name" value="PCMT"/>
</dbReference>
<keyword evidence="5" id="KW-1185">Reference proteome</keyword>
<evidence type="ECO:0000313" key="4">
    <source>
        <dbReference type="EMBL" id="SLN15884.1"/>
    </source>
</evidence>
<dbReference type="GO" id="GO:0005737">
    <property type="term" value="C:cytoplasm"/>
    <property type="evidence" value="ECO:0007669"/>
    <property type="project" value="TreeGrafter"/>
</dbReference>
<dbReference type="InterPro" id="IPR029063">
    <property type="entry name" value="SAM-dependent_MTases_sf"/>
</dbReference>
<dbReference type="RefSeq" id="WP_085820993.1">
    <property type="nucleotide sequence ID" value="NZ_FWFP01000001.1"/>
</dbReference>
<dbReference type="PANTHER" id="PTHR11579">
    <property type="entry name" value="PROTEIN-L-ISOASPARTATE O-METHYLTRANSFERASE"/>
    <property type="match status" value="1"/>
</dbReference>
<dbReference type="Gene3D" id="3.40.50.150">
    <property type="entry name" value="Vaccinia Virus protein VP39"/>
    <property type="match status" value="1"/>
</dbReference>
<dbReference type="AlphaFoldDB" id="A0A1X6YD10"/>
<proteinExistence type="inferred from homology"/>
<organism evidence="4 5">
    <name type="scientific">Ruegeria meonggei</name>
    <dbReference type="NCBI Taxonomy" id="1446476"/>
    <lineage>
        <taxon>Bacteria</taxon>
        <taxon>Pseudomonadati</taxon>
        <taxon>Pseudomonadota</taxon>
        <taxon>Alphaproteobacteria</taxon>
        <taxon>Rhodobacterales</taxon>
        <taxon>Roseobacteraceae</taxon>
        <taxon>Ruegeria</taxon>
    </lineage>
</organism>
<sequence length="217" mass="23529">MTDFATRRRTMVDTQIRPSDVTKFPIIDAMLAVKRENFVPDGQREAAYAEGVIELGDGRCMLEPRTLAKILDVLNISNDEVVLDIAPALGYSTAVAARMAQLVVAVEEDEGLAAEAQTILMEADADNAIVHTGPLEQGATEHGPYDVIMIQGGVEQVPDALIAQLKDHGRIACLFVEGRLGTVRIGHKTGGRMTWRHAFNANAPILKEFSAECAFSL</sequence>
<evidence type="ECO:0000256" key="3">
    <source>
        <dbReference type="ARBA" id="ARBA00030757"/>
    </source>
</evidence>
<keyword evidence="4" id="KW-0808">Transferase</keyword>
<dbReference type="Pfam" id="PF01135">
    <property type="entry name" value="PCMT"/>
    <property type="match status" value="1"/>
</dbReference>
<evidence type="ECO:0000256" key="2">
    <source>
        <dbReference type="ARBA" id="ARBA00013346"/>
    </source>
</evidence>
<evidence type="ECO:0000313" key="5">
    <source>
        <dbReference type="Proteomes" id="UP000193778"/>
    </source>
</evidence>
<reference evidence="5" key="1">
    <citation type="submission" date="2017-03" db="EMBL/GenBank/DDBJ databases">
        <authorList>
            <person name="Rodrigo-Torres L."/>
            <person name="Arahal R.D."/>
            <person name="Lucena T."/>
        </authorList>
    </citation>
    <scope>NUCLEOTIDE SEQUENCE [LARGE SCALE GENOMIC DNA]</scope>
    <source>
        <strain evidence="5">CECT 8411</strain>
    </source>
</reference>
<gene>
    <name evidence="4" type="primary">pcm_2</name>
    <name evidence="4" type="ORF">RUM8411_00467</name>
</gene>